<dbReference type="KEGG" id="sgn:SGRA_1803"/>
<evidence type="ECO:0000313" key="3">
    <source>
        <dbReference type="Proteomes" id="UP000007519"/>
    </source>
</evidence>
<name>H6L0K2_SAPGL</name>
<evidence type="ECO:0000313" key="2">
    <source>
        <dbReference type="EMBL" id="AFC24538.1"/>
    </source>
</evidence>
<proteinExistence type="predicted"/>
<protein>
    <submittedName>
        <fullName evidence="2">Uncharacterized protein</fullName>
    </submittedName>
</protein>
<dbReference type="AlphaFoldDB" id="H6L0K2"/>
<feature type="region of interest" description="Disordered" evidence="1">
    <location>
        <begin position="23"/>
        <end position="62"/>
    </location>
</feature>
<dbReference type="EMBL" id="CP002831">
    <property type="protein sequence ID" value="AFC24538.1"/>
    <property type="molecule type" value="Genomic_DNA"/>
</dbReference>
<dbReference type="HOGENOM" id="CLU_2901680_0_0_10"/>
<accession>H6L0K2</accession>
<evidence type="ECO:0000256" key="1">
    <source>
        <dbReference type="SAM" id="MobiDB-lite"/>
    </source>
</evidence>
<keyword evidence="3" id="KW-1185">Reference proteome</keyword>
<gene>
    <name evidence="2" type="ordered locus">SGRA_1803</name>
</gene>
<sequence>MVKAARLNLAEGWTRVAEGQTELFEQSEKSEGPSRPASPETARPARRAGQPQKIEINTLEHL</sequence>
<dbReference type="STRING" id="984262.SGRA_1803"/>
<dbReference type="Proteomes" id="UP000007519">
    <property type="component" value="Chromosome"/>
</dbReference>
<reference evidence="2 3" key="1">
    <citation type="journal article" date="2012" name="Stand. Genomic Sci.">
        <title>Complete genome sequencing and analysis of Saprospira grandis str. Lewin, a predatory marine bacterium.</title>
        <authorList>
            <person name="Saw J.H."/>
            <person name="Yuryev A."/>
            <person name="Kanbe M."/>
            <person name="Hou S."/>
            <person name="Young A.G."/>
            <person name="Aizawa S."/>
            <person name="Alam M."/>
        </authorList>
    </citation>
    <scope>NUCLEOTIDE SEQUENCE [LARGE SCALE GENOMIC DNA]</scope>
    <source>
        <strain evidence="2 3">Lewin</strain>
    </source>
</reference>
<organism evidence="2 3">
    <name type="scientific">Saprospira grandis (strain Lewin)</name>
    <dbReference type="NCBI Taxonomy" id="984262"/>
    <lineage>
        <taxon>Bacteria</taxon>
        <taxon>Pseudomonadati</taxon>
        <taxon>Bacteroidota</taxon>
        <taxon>Saprospiria</taxon>
        <taxon>Saprospirales</taxon>
        <taxon>Saprospiraceae</taxon>
        <taxon>Saprospira</taxon>
    </lineage>
</organism>